<dbReference type="Proteomes" id="UP000267606">
    <property type="component" value="Unassembled WGS sequence"/>
</dbReference>
<accession>A0A183HW90</accession>
<protein>
    <submittedName>
        <fullName evidence="3">Bestrophin homolog</fullName>
    </submittedName>
</protein>
<dbReference type="AlphaFoldDB" id="A0A183HW90"/>
<evidence type="ECO:0000313" key="1">
    <source>
        <dbReference type="EMBL" id="VDO78939.1"/>
    </source>
</evidence>
<dbReference type="WBParaSite" id="OFLC_0001175201-mRNA-1">
    <property type="protein sequence ID" value="OFLC_0001175201-mRNA-1"/>
    <property type="gene ID" value="OFLC_0001175201"/>
</dbReference>
<dbReference type="STRING" id="387005.A0A183HW90"/>
<evidence type="ECO:0000313" key="3">
    <source>
        <dbReference type="WBParaSite" id="OFLC_0001175201-mRNA-1"/>
    </source>
</evidence>
<keyword evidence="2" id="KW-1185">Reference proteome</keyword>
<dbReference type="EMBL" id="UZAJ01017411">
    <property type="protein sequence ID" value="VDO78939.1"/>
    <property type="molecule type" value="Genomic_DNA"/>
</dbReference>
<gene>
    <name evidence="1" type="ORF">OFLC_LOCUS11751</name>
</gene>
<evidence type="ECO:0000313" key="2">
    <source>
        <dbReference type="Proteomes" id="UP000267606"/>
    </source>
</evidence>
<organism evidence="3">
    <name type="scientific">Onchocerca flexuosa</name>
    <dbReference type="NCBI Taxonomy" id="387005"/>
    <lineage>
        <taxon>Eukaryota</taxon>
        <taxon>Metazoa</taxon>
        <taxon>Ecdysozoa</taxon>
        <taxon>Nematoda</taxon>
        <taxon>Chromadorea</taxon>
        <taxon>Rhabditida</taxon>
        <taxon>Spirurina</taxon>
        <taxon>Spiruromorpha</taxon>
        <taxon>Filarioidea</taxon>
        <taxon>Onchocercidae</taxon>
        <taxon>Onchocerca</taxon>
    </lineage>
</organism>
<sequence>MRLLSQSVGKPPIFVEKLILKWWKICLLSELLALVYIGIIIQPEYNEHTKISENALLPALVTERFTYSQRISTFLKELRTER</sequence>
<proteinExistence type="predicted"/>
<reference evidence="3" key="1">
    <citation type="submission" date="2016-06" db="UniProtKB">
        <authorList>
            <consortium name="WormBaseParasite"/>
        </authorList>
    </citation>
    <scope>IDENTIFICATION</scope>
</reference>
<name>A0A183HW90_9BILA</name>
<reference evidence="1 2" key="2">
    <citation type="submission" date="2018-11" db="EMBL/GenBank/DDBJ databases">
        <authorList>
            <consortium name="Pathogen Informatics"/>
        </authorList>
    </citation>
    <scope>NUCLEOTIDE SEQUENCE [LARGE SCALE GENOMIC DNA]</scope>
</reference>